<dbReference type="Proteomes" id="UP001597145">
    <property type="component" value="Unassembled WGS sequence"/>
</dbReference>
<proteinExistence type="predicted"/>
<name>A0ABW4FMC9_9PSEU</name>
<accession>A0ABW4FMC9</accession>
<reference evidence="2" key="1">
    <citation type="journal article" date="2019" name="Int. J. Syst. Evol. Microbiol.">
        <title>The Global Catalogue of Microorganisms (GCM) 10K type strain sequencing project: providing services to taxonomists for standard genome sequencing and annotation.</title>
        <authorList>
            <consortium name="The Broad Institute Genomics Platform"/>
            <consortium name="The Broad Institute Genome Sequencing Center for Infectious Disease"/>
            <person name="Wu L."/>
            <person name="Ma J."/>
        </authorList>
    </citation>
    <scope>NUCLEOTIDE SEQUENCE [LARGE SCALE GENOMIC DNA]</scope>
    <source>
        <strain evidence="2">JCM 12165</strain>
    </source>
</reference>
<dbReference type="RefSeq" id="WP_343978705.1">
    <property type="nucleotide sequence ID" value="NZ_BAAAJG010000010.1"/>
</dbReference>
<sequence length="501" mass="57570">MTAPLPIDDFRPRAPEIIPGFKYPAHRYPAYLRAERTDDLDELMPIARTHVRSRYGRSGLGDIQPDDKLLIITYPHQNEIVFEAIRRAMLEEGAERVDRIDMADLGVPTKDYSAADGWREITDRLRPMVEESVEFNLSAAALKRYLEDRPDYTAVYAGEAGRRHWKRAAGKKVRNNWLFGTYEDFISRAHSWPDELWRQVDIRVVEQLDDAAEVRITSPEGTDIGWKVTEHQSELWQKGAWQSGHIMASTIQGIRFAHPVETFEREAEILFPTLNGVVGGTSNHTGYFPHIQVHVEGGMISRIEGGGRYGELWREVVDRYKDVKYPGFPYKGWAYFNDSSIGTNPKSYRHIEHIWSYTDSWTNLPERAMAGVIHFGFGAEHWDQDFLKFAKEHRLPTMHFPHVHNLMCTYSVRKRSTGEWQDVIRDGRLTALDDPDVVRLASSLGGPHLLEYDWIPALPGINHPGDYRTDYANDPVAWITREQRGEFVDSVQKALRGEPSA</sequence>
<evidence type="ECO:0000313" key="2">
    <source>
        <dbReference type="Proteomes" id="UP001597145"/>
    </source>
</evidence>
<comment type="caution">
    <text evidence="1">The sequence shown here is derived from an EMBL/GenBank/DDBJ whole genome shotgun (WGS) entry which is preliminary data.</text>
</comment>
<gene>
    <name evidence="1" type="ORF">ACFSCY_19005</name>
</gene>
<keyword evidence="2" id="KW-1185">Reference proteome</keyword>
<dbReference type="EMBL" id="JBHUCP010000012">
    <property type="protein sequence ID" value="MFD1531527.1"/>
    <property type="molecule type" value="Genomic_DNA"/>
</dbReference>
<evidence type="ECO:0000313" key="1">
    <source>
        <dbReference type="EMBL" id="MFD1531527.1"/>
    </source>
</evidence>
<protein>
    <submittedName>
        <fullName evidence="1">Uncharacterized protein</fullName>
    </submittedName>
</protein>
<organism evidence="1 2">
    <name type="scientific">Pseudonocardia aurantiaca</name>
    <dbReference type="NCBI Taxonomy" id="75290"/>
    <lineage>
        <taxon>Bacteria</taxon>
        <taxon>Bacillati</taxon>
        <taxon>Actinomycetota</taxon>
        <taxon>Actinomycetes</taxon>
        <taxon>Pseudonocardiales</taxon>
        <taxon>Pseudonocardiaceae</taxon>
        <taxon>Pseudonocardia</taxon>
    </lineage>
</organism>